<keyword evidence="3" id="KW-1185">Reference proteome</keyword>
<evidence type="ECO:0000313" key="3">
    <source>
        <dbReference type="Proteomes" id="UP000561681"/>
    </source>
</evidence>
<gene>
    <name evidence="2" type="ORF">HNP37_002039</name>
</gene>
<organism evidence="2 3">
    <name type="scientific">Flavobacterium nitrogenifigens</name>
    <dbReference type="NCBI Taxonomy" id="1617283"/>
    <lineage>
        <taxon>Bacteria</taxon>
        <taxon>Pseudomonadati</taxon>
        <taxon>Bacteroidota</taxon>
        <taxon>Flavobacteriia</taxon>
        <taxon>Flavobacteriales</taxon>
        <taxon>Flavobacteriaceae</taxon>
        <taxon>Flavobacterium</taxon>
    </lineage>
</organism>
<proteinExistence type="predicted"/>
<evidence type="ECO:0000313" key="2">
    <source>
        <dbReference type="EMBL" id="MBB4801978.1"/>
    </source>
</evidence>
<sequence length="149" mass="17719">MIFQKVKVYHLFWITALIILLIGICISEDTLDVNIHDTYFVIRYFEISIVLFTLYFLMGLGYWIVQKIFKKQLIHPLTVIHSFILIGSFLIYWGIFLYNKLFRDNDFPLFDNYLLINLVLTSEIFVILFIASPIYIANFMIAFLKKEKA</sequence>
<dbReference type="EMBL" id="JACHLD010000002">
    <property type="protein sequence ID" value="MBB4801978.1"/>
    <property type="molecule type" value="Genomic_DNA"/>
</dbReference>
<keyword evidence="1" id="KW-0812">Transmembrane</keyword>
<feature type="transmembrane region" description="Helical" evidence="1">
    <location>
        <begin position="77"/>
        <end position="98"/>
    </location>
</feature>
<feature type="transmembrane region" description="Helical" evidence="1">
    <location>
        <begin position="43"/>
        <end position="65"/>
    </location>
</feature>
<evidence type="ECO:0000256" key="1">
    <source>
        <dbReference type="SAM" id="Phobius"/>
    </source>
</evidence>
<dbReference type="Gene3D" id="1.20.210.10">
    <property type="entry name" value="Cytochrome c oxidase-like, subunit I domain"/>
    <property type="match status" value="1"/>
</dbReference>
<name>A0A7W7N6S5_9FLAO</name>
<keyword evidence="1" id="KW-0472">Membrane</keyword>
<keyword evidence="1" id="KW-1133">Transmembrane helix</keyword>
<comment type="caution">
    <text evidence="2">The sequence shown here is derived from an EMBL/GenBank/DDBJ whole genome shotgun (WGS) entry which is preliminary data.</text>
</comment>
<dbReference type="Proteomes" id="UP000561681">
    <property type="component" value="Unassembled WGS sequence"/>
</dbReference>
<reference evidence="2 3" key="1">
    <citation type="submission" date="2020-08" db="EMBL/GenBank/DDBJ databases">
        <title>Functional genomics of gut bacteria from endangered species of beetles.</title>
        <authorList>
            <person name="Carlos-Shanley C."/>
        </authorList>
    </citation>
    <scope>NUCLEOTIDE SEQUENCE [LARGE SCALE GENOMIC DNA]</scope>
    <source>
        <strain evidence="2 3">S00142</strain>
    </source>
</reference>
<dbReference type="InterPro" id="IPR036927">
    <property type="entry name" value="Cyt_c_oxase-like_su1_sf"/>
</dbReference>
<dbReference type="AlphaFoldDB" id="A0A7W7N6S5"/>
<protein>
    <submittedName>
        <fullName evidence="2">Heme/copper-type cytochrome/quinol oxidase subunit 1</fullName>
    </submittedName>
</protein>
<accession>A0A7W7N6S5</accession>
<dbReference type="RefSeq" id="WP_184160979.1">
    <property type="nucleotide sequence ID" value="NZ_JACHLD010000002.1"/>
</dbReference>
<feature type="transmembrane region" description="Helical" evidence="1">
    <location>
        <begin position="118"/>
        <end position="144"/>
    </location>
</feature>